<comment type="caution">
    <text evidence="3">The sequence shown here is derived from an EMBL/GenBank/DDBJ whole genome shotgun (WGS) entry which is preliminary data.</text>
</comment>
<dbReference type="Proteomes" id="UP001589619">
    <property type="component" value="Unassembled WGS sequence"/>
</dbReference>
<dbReference type="PRINTS" id="PR00412">
    <property type="entry name" value="EPOXHYDRLASE"/>
</dbReference>
<dbReference type="SUPFAM" id="SSF53474">
    <property type="entry name" value="alpha/beta-Hydrolases"/>
    <property type="match status" value="1"/>
</dbReference>
<dbReference type="RefSeq" id="WP_344903058.1">
    <property type="nucleotide sequence ID" value="NZ_BAAAYO010000001.1"/>
</dbReference>
<organism evidence="3 4">
    <name type="scientific">Paenibacillus hodogayensis</name>
    <dbReference type="NCBI Taxonomy" id="279208"/>
    <lineage>
        <taxon>Bacteria</taxon>
        <taxon>Bacillati</taxon>
        <taxon>Bacillota</taxon>
        <taxon>Bacilli</taxon>
        <taxon>Bacillales</taxon>
        <taxon>Paenibacillaceae</taxon>
        <taxon>Paenibacillus</taxon>
    </lineage>
</organism>
<sequence>MRVVERGYVLVEGTKLYYESAGEGEAVVLMHGAFMTAGVWDATFETLSKQYRVVRYDWRGMGKSDLGITPYRSYDDLRSLLDALEIDRAHVVGLSAGGYVAVEFALAYPERVATLSLVAAGLFGLPESEPLQRDNALFYEAAQAGDMPAMLQAWTQMWLDGPMQPSDRVDEAVRRKFQELSRQSLSRFAEFEMPQMLVPAPIGRLGEIAVPTLVVAGEFDYPDAHAAAGRFMQDIPGARQEQLSDCAHIPPMDCPERFNELLGTFLGRATATALPSDPN</sequence>
<dbReference type="PRINTS" id="PR00111">
    <property type="entry name" value="ABHYDROLASE"/>
</dbReference>
<dbReference type="InterPro" id="IPR029058">
    <property type="entry name" value="AB_hydrolase_fold"/>
</dbReference>
<accession>A0ABV5VX21</accession>
<dbReference type="PANTHER" id="PTHR43798">
    <property type="entry name" value="MONOACYLGLYCEROL LIPASE"/>
    <property type="match status" value="1"/>
</dbReference>
<dbReference type="GO" id="GO:0016787">
    <property type="term" value="F:hydrolase activity"/>
    <property type="evidence" value="ECO:0007669"/>
    <property type="project" value="UniProtKB-KW"/>
</dbReference>
<dbReference type="Gene3D" id="3.40.50.1820">
    <property type="entry name" value="alpha/beta hydrolase"/>
    <property type="match status" value="1"/>
</dbReference>
<reference evidence="3 4" key="1">
    <citation type="submission" date="2024-09" db="EMBL/GenBank/DDBJ databases">
        <authorList>
            <person name="Sun Q."/>
            <person name="Mori K."/>
        </authorList>
    </citation>
    <scope>NUCLEOTIDE SEQUENCE [LARGE SCALE GENOMIC DNA]</scope>
    <source>
        <strain evidence="3 4">JCM 12520</strain>
    </source>
</reference>
<keyword evidence="1 3" id="KW-0378">Hydrolase</keyword>
<gene>
    <name evidence="3" type="ORF">ACFFNY_14960</name>
</gene>
<dbReference type="Pfam" id="PF00561">
    <property type="entry name" value="Abhydrolase_1"/>
    <property type="match status" value="1"/>
</dbReference>
<evidence type="ECO:0000256" key="1">
    <source>
        <dbReference type="ARBA" id="ARBA00022801"/>
    </source>
</evidence>
<dbReference type="InterPro" id="IPR000073">
    <property type="entry name" value="AB_hydrolase_1"/>
</dbReference>
<dbReference type="PANTHER" id="PTHR43798:SF31">
    <property type="entry name" value="AB HYDROLASE SUPERFAMILY PROTEIN YCLE"/>
    <property type="match status" value="1"/>
</dbReference>
<feature type="domain" description="AB hydrolase-1" evidence="2">
    <location>
        <begin position="26"/>
        <end position="253"/>
    </location>
</feature>
<name>A0ABV5VX21_9BACL</name>
<dbReference type="InterPro" id="IPR000639">
    <property type="entry name" value="Epox_hydrolase-like"/>
</dbReference>
<dbReference type="EMBL" id="JBHMAG010000012">
    <property type="protein sequence ID" value="MFB9752862.1"/>
    <property type="molecule type" value="Genomic_DNA"/>
</dbReference>
<evidence type="ECO:0000259" key="2">
    <source>
        <dbReference type="Pfam" id="PF00561"/>
    </source>
</evidence>
<keyword evidence="4" id="KW-1185">Reference proteome</keyword>
<dbReference type="InterPro" id="IPR050266">
    <property type="entry name" value="AB_hydrolase_sf"/>
</dbReference>
<protein>
    <submittedName>
        <fullName evidence="3">Alpha/beta fold hydrolase</fullName>
    </submittedName>
</protein>
<evidence type="ECO:0000313" key="3">
    <source>
        <dbReference type="EMBL" id="MFB9752862.1"/>
    </source>
</evidence>
<evidence type="ECO:0000313" key="4">
    <source>
        <dbReference type="Proteomes" id="UP001589619"/>
    </source>
</evidence>
<proteinExistence type="predicted"/>